<feature type="repeat" description="WD" evidence="3">
    <location>
        <begin position="584"/>
        <end position="605"/>
    </location>
</feature>
<dbReference type="Pfam" id="PF00400">
    <property type="entry name" value="WD40"/>
    <property type="match status" value="13"/>
</dbReference>
<feature type="repeat" description="WD" evidence="3">
    <location>
        <begin position="620"/>
        <end position="653"/>
    </location>
</feature>
<dbReference type="SUPFAM" id="SSF50978">
    <property type="entry name" value="WD40 repeat-like"/>
    <property type="match status" value="1"/>
</dbReference>
<evidence type="ECO:0000256" key="1">
    <source>
        <dbReference type="ARBA" id="ARBA00022574"/>
    </source>
</evidence>
<dbReference type="Gene3D" id="3.40.50.300">
    <property type="entry name" value="P-loop containing nucleotide triphosphate hydrolases"/>
    <property type="match status" value="1"/>
</dbReference>
<keyword evidence="2" id="KW-0677">Repeat</keyword>
<dbReference type="PRINTS" id="PR00320">
    <property type="entry name" value="GPROTEINBRPT"/>
</dbReference>
<feature type="repeat" description="WD" evidence="3">
    <location>
        <begin position="828"/>
        <end position="860"/>
    </location>
</feature>
<dbReference type="PROSITE" id="PS50294">
    <property type="entry name" value="WD_REPEATS_REGION"/>
    <property type="match status" value="6"/>
</dbReference>
<feature type="repeat" description="WD" evidence="3">
    <location>
        <begin position="954"/>
        <end position="995"/>
    </location>
</feature>
<feature type="domain" description="Novel STAND NTPase 1" evidence="4">
    <location>
        <begin position="99"/>
        <end position="440"/>
    </location>
</feature>
<gene>
    <name evidence="5" type="ORF">Aco03nite_103040</name>
</gene>
<dbReference type="SUPFAM" id="SSF50952">
    <property type="entry name" value="Soluble quinoprotein glucose dehydrogenase"/>
    <property type="match status" value="1"/>
</dbReference>
<dbReference type="InterPro" id="IPR020472">
    <property type="entry name" value="WD40_PAC1"/>
</dbReference>
<dbReference type="InterPro" id="IPR049052">
    <property type="entry name" value="nSTAND1"/>
</dbReference>
<feature type="repeat" description="WD" evidence="3">
    <location>
        <begin position="743"/>
        <end position="774"/>
    </location>
</feature>
<dbReference type="Pfam" id="PF20703">
    <property type="entry name" value="nSTAND1"/>
    <property type="match status" value="1"/>
</dbReference>
<feature type="repeat" description="WD" evidence="3">
    <location>
        <begin position="785"/>
        <end position="817"/>
    </location>
</feature>
<dbReference type="PROSITE" id="PS00678">
    <property type="entry name" value="WD_REPEATS_1"/>
    <property type="match status" value="2"/>
</dbReference>
<organism evidence="5 6">
    <name type="scientific">Actinoplanes couchii</name>
    <dbReference type="NCBI Taxonomy" id="403638"/>
    <lineage>
        <taxon>Bacteria</taxon>
        <taxon>Bacillati</taxon>
        <taxon>Actinomycetota</taxon>
        <taxon>Actinomycetes</taxon>
        <taxon>Micromonosporales</taxon>
        <taxon>Micromonosporaceae</taxon>
        <taxon>Actinoplanes</taxon>
    </lineage>
</organism>
<dbReference type="InterPro" id="IPR015943">
    <property type="entry name" value="WD40/YVTN_repeat-like_dom_sf"/>
</dbReference>
<dbReference type="PROSITE" id="PS50082">
    <property type="entry name" value="WD_REPEATS_2"/>
    <property type="match status" value="13"/>
</dbReference>
<feature type="repeat" description="WD" evidence="3">
    <location>
        <begin position="870"/>
        <end position="901"/>
    </location>
</feature>
<feature type="repeat" description="WD" evidence="3">
    <location>
        <begin position="1080"/>
        <end position="1106"/>
    </location>
</feature>
<dbReference type="InterPro" id="IPR036322">
    <property type="entry name" value="WD40_repeat_dom_sf"/>
</dbReference>
<keyword evidence="1 3" id="KW-0853">WD repeat</keyword>
<dbReference type="SUPFAM" id="SSF82171">
    <property type="entry name" value="DPP6 N-terminal domain-like"/>
    <property type="match status" value="1"/>
</dbReference>
<dbReference type="Proteomes" id="UP000612282">
    <property type="component" value="Unassembled WGS sequence"/>
</dbReference>
<dbReference type="PANTHER" id="PTHR22847">
    <property type="entry name" value="WD40 REPEAT PROTEIN"/>
    <property type="match status" value="1"/>
</dbReference>
<dbReference type="EMBL" id="BOMG01000145">
    <property type="protein sequence ID" value="GID61900.1"/>
    <property type="molecule type" value="Genomic_DNA"/>
</dbReference>
<dbReference type="InterPro" id="IPR001680">
    <property type="entry name" value="WD40_rpt"/>
</dbReference>
<feature type="repeat" description="WD" evidence="3">
    <location>
        <begin position="661"/>
        <end position="694"/>
    </location>
</feature>
<name>A0ABQ3XTT0_9ACTN</name>
<feature type="repeat" description="WD" evidence="3">
    <location>
        <begin position="1123"/>
        <end position="1153"/>
    </location>
</feature>
<feature type="repeat" description="WD" evidence="3">
    <location>
        <begin position="995"/>
        <end position="1036"/>
    </location>
</feature>
<dbReference type="PANTHER" id="PTHR22847:SF637">
    <property type="entry name" value="WD REPEAT DOMAIN 5B"/>
    <property type="match status" value="1"/>
</dbReference>
<feature type="repeat" description="WD" evidence="3">
    <location>
        <begin position="1045"/>
        <end position="1070"/>
    </location>
</feature>
<protein>
    <recommendedName>
        <fullName evidence="4">Novel STAND NTPase 1 domain-containing protein</fullName>
    </recommendedName>
</protein>
<dbReference type="Gene3D" id="2.130.10.10">
    <property type="entry name" value="YVTN repeat-like/Quinoprotein amine dehydrogenase"/>
    <property type="match status" value="5"/>
</dbReference>
<proteinExistence type="predicted"/>
<accession>A0ABQ3XTT0</accession>
<evidence type="ECO:0000256" key="3">
    <source>
        <dbReference type="PROSITE-ProRule" id="PRU00221"/>
    </source>
</evidence>
<evidence type="ECO:0000313" key="6">
    <source>
        <dbReference type="Proteomes" id="UP000612282"/>
    </source>
</evidence>
<dbReference type="InterPro" id="IPR011041">
    <property type="entry name" value="Quinoprot_gluc/sorb_DH_b-prop"/>
</dbReference>
<evidence type="ECO:0000259" key="4">
    <source>
        <dbReference type="Pfam" id="PF20703"/>
    </source>
</evidence>
<dbReference type="SMART" id="SM00320">
    <property type="entry name" value="WD40"/>
    <property type="match status" value="14"/>
</dbReference>
<dbReference type="CDD" id="cd00200">
    <property type="entry name" value="WD40"/>
    <property type="match status" value="2"/>
</dbReference>
<reference evidence="5 6" key="1">
    <citation type="submission" date="2021-01" db="EMBL/GenBank/DDBJ databases">
        <title>Whole genome shotgun sequence of Actinoplanes couchii NBRC 106145.</title>
        <authorList>
            <person name="Komaki H."/>
            <person name="Tamura T."/>
        </authorList>
    </citation>
    <scope>NUCLEOTIDE SEQUENCE [LARGE SCALE GENOMIC DNA]</scope>
    <source>
        <strain evidence="5 6">NBRC 106145</strain>
    </source>
</reference>
<comment type="caution">
    <text evidence="5">The sequence shown here is derived from an EMBL/GenBank/DDBJ whole genome shotgun (WGS) entry which is preliminary data.</text>
</comment>
<dbReference type="InterPro" id="IPR027417">
    <property type="entry name" value="P-loop_NTPase"/>
</dbReference>
<feature type="repeat" description="WD" evidence="3">
    <location>
        <begin position="912"/>
        <end position="953"/>
    </location>
</feature>
<sequence>MPRPEREVDPAAGPVQRLAADLRELRRAAGNPGYRELAGRTGWSMTALANAAGGSRLPSLPVTLAFVQACGGDRADWEHRWQRASAEWTARHQDHGDPPWLGLIGYGEDDADRFFGRREILARLTEMLDEHRLVAVFGASGSGKSSLLRAGLIPAWPGGGCLVTPGSEPRKTLRQQNLTAGTLLVIDQFEELFTLCHDPAERTAFLTELATPNGAQNGTPGAARIVIGVRADFFQRCTEFAPLARLLAGATVPVGPLSAAELREVVGEPARRAGLSVERALLTRVIADAEDQPGALPLVSHALLETWRQRRGDVLTAAGYETTGGMSGAIAKTAESVHQSLTEDEQDTVRQTLTRLVALGDGVPDTRRRVRNDELDLAGTGAVLARLLVLGDGTVEIAHEALIRAWPRLDGWLHHDRETLALHRRLTEASQIWRSHDRDPGALYRGAPLAGWDGRSLHRLNTLEREFLTAGRERRDAERAARRRRSRRTVAGLTAAVVLTSTLAVVAGAQALRAGEQRDLARSHQLVASARAQLDVDQEVALLLAAEAYDVRPTAEAQTMLRQAVADSRVRATLPAGHGQAIGVAYDRNGKLICTSGDDGTIRIWRRDGAHGVQPGPTVLPTGDQAVQSPVFSPDGTRIAAAGFDGVVTVWNLGGGLPLRLTGHGERISAVAFSPDGARIASAGDDRTVRIWTLADPAGPVVLKVDGPPLSVAFSPDGTKLAVSGLGPILIWDASGTGSPRSLPGHESTVKDVTFSPDGTLLASAGTDGTVRIWPLDGLMPPVVLQGNDSYVESVAFSPDGRRVASSHSGSNTIRIWGVTGDQDPVVMHGHDGAVWTVTFSPDGTQLASASADGTVRFWDARPVADPLVLRDGEGAMWSVASSADGRLIAAGGLDRTVRLWREPWHDDPVRLPGNEDEIMAVTVSADGRSVATGGRDQTVRVWDTTTAAVRATLRGHTGSVAAVALAPDGSRVVSGGKDGTVRIWSLSGGPPIVLNGHEDGVRGVAFRPDGQRVASVGADGAVRVWPVDGTEPVVVQDQPAGRQVWAADFSPDGRRLAVSGQDGAVRVWNSDGQGPPVSMRGHRDAVWTVAFSADGRLIATSGQDGDGVRIWQAGSGRELVAVRGLTTSVEQARFLPDGRLLSAHADGTVRIWRCPVCGPIGEVRAMAAAATSRSLTAEEREAFVVPDR</sequence>
<keyword evidence="6" id="KW-1185">Reference proteome</keyword>
<evidence type="ECO:0000313" key="5">
    <source>
        <dbReference type="EMBL" id="GID61900.1"/>
    </source>
</evidence>
<dbReference type="RefSeq" id="WP_203810316.1">
    <property type="nucleotide sequence ID" value="NZ_BAAAQE010000110.1"/>
</dbReference>
<dbReference type="InterPro" id="IPR019775">
    <property type="entry name" value="WD40_repeat_CS"/>
</dbReference>
<dbReference type="SUPFAM" id="SSF52540">
    <property type="entry name" value="P-loop containing nucleoside triphosphate hydrolases"/>
    <property type="match status" value="1"/>
</dbReference>
<evidence type="ECO:0000256" key="2">
    <source>
        <dbReference type="ARBA" id="ARBA00022737"/>
    </source>
</evidence>